<dbReference type="EMBL" id="MU069830">
    <property type="protein sequence ID" value="KAF5833098.1"/>
    <property type="molecule type" value="Genomic_DNA"/>
</dbReference>
<dbReference type="PANTHER" id="PTHR20921:SF0">
    <property type="entry name" value="TRANSMEMBRANE PROTEIN 222"/>
    <property type="match status" value="1"/>
</dbReference>
<feature type="non-terminal residue" evidence="2">
    <location>
        <position position="1"/>
    </location>
</feature>
<dbReference type="InterPro" id="IPR008496">
    <property type="entry name" value="TMEM222/RTE1"/>
</dbReference>
<gene>
    <name evidence="2" type="ORF">DUNSADRAFT_10679</name>
</gene>
<feature type="transmembrane region" description="Helical" evidence="1">
    <location>
        <begin position="166"/>
        <end position="184"/>
    </location>
</feature>
<name>A0ABQ7GES0_DUNSA</name>
<keyword evidence="3" id="KW-1185">Reference proteome</keyword>
<keyword evidence="1" id="KW-1133">Transmembrane helix</keyword>
<feature type="transmembrane region" description="Helical" evidence="1">
    <location>
        <begin position="142"/>
        <end position="160"/>
    </location>
</feature>
<dbReference type="Pfam" id="PF05608">
    <property type="entry name" value="RTE1"/>
    <property type="match status" value="1"/>
</dbReference>
<keyword evidence="1" id="KW-0812">Transmembrane</keyword>
<reference evidence="2" key="1">
    <citation type="submission" date="2017-08" db="EMBL/GenBank/DDBJ databases">
        <authorList>
            <person name="Polle J.E."/>
            <person name="Barry K."/>
            <person name="Cushman J."/>
            <person name="Schmutz J."/>
            <person name="Tran D."/>
            <person name="Hathwaick L.T."/>
            <person name="Yim W.C."/>
            <person name="Jenkins J."/>
            <person name="Mckie-Krisberg Z.M."/>
            <person name="Prochnik S."/>
            <person name="Lindquist E."/>
            <person name="Dockter R.B."/>
            <person name="Adam C."/>
            <person name="Molina H."/>
            <person name="Bunkerborg J."/>
            <person name="Jin E."/>
            <person name="Buchheim M."/>
            <person name="Magnuson J."/>
        </authorList>
    </citation>
    <scope>NUCLEOTIDE SEQUENCE</scope>
    <source>
        <strain evidence="2">CCAP 19/18</strain>
    </source>
</reference>
<organism evidence="2 3">
    <name type="scientific">Dunaliella salina</name>
    <name type="common">Green alga</name>
    <name type="synonym">Protococcus salinus</name>
    <dbReference type="NCBI Taxonomy" id="3046"/>
    <lineage>
        <taxon>Eukaryota</taxon>
        <taxon>Viridiplantae</taxon>
        <taxon>Chlorophyta</taxon>
        <taxon>core chlorophytes</taxon>
        <taxon>Chlorophyceae</taxon>
        <taxon>CS clade</taxon>
        <taxon>Chlamydomonadales</taxon>
        <taxon>Dunaliellaceae</taxon>
        <taxon>Dunaliella</taxon>
    </lineage>
</organism>
<keyword evidence="1" id="KW-0472">Membrane</keyword>
<comment type="caution">
    <text evidence="2">The sequence shown here is derived from an EMBL/GenBank/DDBJ whole genome shotgun (WGS) entry which is preliminary data.</text>
</comment>
<dbReference type="Proteomes" id="UP000815325">
    <property type="component" value="Unassembled WGS sequence"/>
</dbReference>
<protein>
    <recommendedName>
        <fullName evidence="4">PPPDE domain-containing protein</fullName>
    </recommendedName>
</protein>
<evidence type="ECO:0000313" key="2">
    <source>
        <dbReference type="EMBL" id="KAF5833098.1"/>
    </source>
</evidence>
<proteinExistence type="predicted"/>
<sequence length="202" mass="23055">QSAQEGRLIFGRPTRYLPLDPTKATLLLPVPPPTHQTAPVEQPAVAQDAAQSAENALRRLNHNDKEGTGSGKLAYRAHTTWDSTLQMVAQHFNESEMYNILTNNCHAFVSSFLNMLAYRGRCNWDQLHLATMVFVQGRFTSGWGFLHTWIPFCAVVVLGGYFGRLIFLYCWLGIVGLILGWYCLHTYMFQRQRKWEPNEAHL</sequence>
<dbReference type="PANTHER" id="PTHR20921">
    <property type="entry name" value="TRANSMEMBRANE PROTEIN 222"/>
    <property type="match status" value="1"/>
</dbReference>
<evidence type="ECO:0000313" key="3">
    <source>
        <dbReference type="Proteomes" id="UP000815325"/>
    </source>
</evidence>
<evidence type="ECO:0008006" key="4">
    <source>
        <dbReference type="Google" id="ProtNLM"/>
    </source>
</evidence>
<accession>A0ABQ7GES0</accession>
<evidence type="ECO:0000256" key="1">
    <source>
        <dbReference type="SAM" id="Phobius"/>
    </source>
</evidence>